<dbReference type="OrthoDB" id="9802919at2"/>
<dbReference type="Pfam" id="PF10502">
    <property type="entry name" value="Peptidase_S26"/>
    <property type="match status" value="2"/>
</dbReference>
<dbReference type="PRINTS" id="PR00727">
    <property type="entry name" value="LEADERPTASE"/>
</dbReference>
<reference evidence="6 7" key="1">
    <citation type="submission" date="2019-06" db="EMBL/GenBank/DDBJ databases">
        <title>Sorghum-associated microbial communities from plants grown in Nebraska, USA.</title>
        <authorList>
            <person name="Schachtman D."/>
        </authorList>
    </citation>
    <scope>NUCLEOTIDE SEQUENCE [LARGE SCALE GENOMIC DNA]</scope>
    <source>
        <strain evidence="6 7">1209</strain>
    </source>
</reference>
<dbReference type="SUPFAM" id="SSF51306">
    <property type="entry name" value="LexA/Signal peptidase"/>
    <property type="match status" value="1"/>
</dbReference>
<keyword evidence="7" id="KW-1185">Reference proteome</keyword>
<dbReference type="Gene3D" id="2.10.109.10">
    <property type="entry name" value="Umud Fragment, subunit A"/>
    <property type="match status" value="2"/>
</dbReference>
<dbReference type="AlphaFoldDB" id="A0A561P3W7"/>
<keyword evidence="4" id="KW-0812">Transmembrane</keyword>
<dbReference type="InterPro" id="IPR000223">
    <property type="entry name" value="Pept_S26A_signal_pept_1"/>
</dbReference>
<feature type="domain" description="Peptidase S26" evidence="5">
    <location>
        <begin position="266"/>
        <end position="304"/>
    </location>
</feature>
<keyword evidence="4" id="KW-0645">Protease</keyword>
<comment type="subcellular location">
    <subcellularLocation>
        <location evidence="4">Membrane</location>
        <topology evidence="4">Single-pass type II membrane protein</topology>
    </subcellularLocation>
</comment>
<dbReference type="PANTHER" id="PTHR43390">
    <property type="entry name" value="SIGNAL PEPTIDASE I"/>
    <property type="match status" value="1"/>
</dbReference>
<evidence type="ECO:0000259" key="5">
    <source>
        <dbReference type="Pfam" id="PF10502"/>
    </source>
</evidence>
<comment type="similarity">
    <text evidence="1 4">Belongs to the peptidase S26 family.</text>
</comment>
<dbReference type="EMBL" id="VIWO01000013">
    <property type="protein sequence ID" value="TWF32799.1"/>
    <property type="molecule type" value="Genomic_DNA"/>
</dbReference>
<dbReference type="GO" id="GO:0006465">
    <property type="term" value="P:signal peptide processing"/>
    <property type="evidence" value="ECO:0007669"/>
    <property type="project" value="InterPro"/>
</dbReference>
<comment type="caution">
    <text evidence="6">The sequence shown here is derived from an EMBL/GenBank/DDBJ whole genome shotgun (WGS) entry which is preliminary data.</text>
</comment>
<dbReference type="InterPro" id="IPR019533">
    <property type="entry name" value="Peptidase_S26"/>
</dbReference>
<dbReference type="NCBIfam" id="TIGR02227">
    <property type="entry name" value="sigpep_I_bact"/>
    <property type="match status" value="1"/>
</dbReference>
<dbReference type="EC" id="3.4.21.89" evidence="4"/>
<protein>
    <recommendedName>
        <fullName evidence="2 4">Signal peptidase I</fullName>
        <ecNumber evidence="4">3.4.21.89</ecNumber>
    </recommendedName>
</protein>
<evidence type="ECO:0000256" key="1">
    <source>
        <dbReference type="ARBA" id="ARBA00009370"/>
    </source>
</evidence>
<evidence type="ECO:0000313" key="7">
    <source>
        <dbReference type="Proteomes" id="UP000320811"/>
    </source>
</evidence>
<dbReference type="InterPro" id="IPR036286">
    <property type="entry name" value="LexA/Signal_pep-like_sf"/>
</dbReference>
<comment type="catalytic activity">
    <reaction evidence="4">
        <text>Cleavage of hydrophobic, N-terminal signal or leader sequences from secreted and periplasmic proteins.</text>
        <dbReference type="EC" id="3.4.21.89"/>
    </reaction>
</comment>
<dbReference type="GO" id="GO:0009003">
    <property type="term" value="F:signal peptidase activity"/>
    <property type="evidence" value="ECO:0007669"/>
    <property type="project" value="UniProtKB-EC"/>
</dbReference>
<evidence type="ECO:0000256" key="2">
    <source>
        <dbReference type="ARBA" id="ARBA00019232"/>
    </source>
</evidence>
<organism evidence="6 7">
    <name type="scientific">Chitinophaga polysaccharea</name>
    <dbReference type="NCBI Taxonomy" id="1293035"/>
    <lineage>
        <taxon>Bacteria</taxon>
        <taxon>Pseudomonadati</taxon>
        <taxon>Bacteroidota</taxon>
        <taxon>Chitinophagia</taxon>
        <taxon>Chitinophagales</taxon>
        <taxon>Chitinophagaceae</taxon>
        <taxon>Chitinophaga</taxon>
    </lineage>
</organism>
<keyword evidence="4" id="KW-0378">Hydrolase</keyword>
<feature type="active site" evidence="3">
    <location>
        <position position="106"/>
    </location>
</feature>
<dbReference type="PANTHER" id="PTHR43390:SF1">
    <property type="entry name" value="CHLOROPLAST PROCESSING PEPTIDASE"/>
    <property type="match status" value="1"/>
</dbReference>
<dbReference type="GO" id="GO:0004252">
    <property type="term" value="F:serine-type endopeptidase activity"/>
    <property type="evidence" value="ECO:0007669"/>
    <property type="project" value="InterPro"/>
</dbReference>
<dbReference type="GO" id="GO:0016020">
    <property type="term" value="C:membrane"/>
    <property type="evidence" value="ECO:0007669"/>
    <property type="project" value="UniProtKB-SubCell"/>
</dbReference>
<evidence type="ECO:0000313" key="6">
    <source>
        <dbReference type="EMBL" id="TWF32799.1"/>
    </source>
</evidence>
<evidence type="ECO:0000256" key="4">
    <source>
        <dbReference type="RuleBase" id="RU362042"/>
    </source>
</evidence>
<dbReference type="CDD" id="cd06530">
    <property type="entry name" value="S26_SPase_I"/>
    <property type="match status" value="2"/>
</dbReference>
<accession>A0A561P3W7</accession>
<gene>
    <name evidence="6" type="ORF">FHW36_11353</name>
</gene>
<feature type="transmembrane region" description="Helical" evidence="4">
    <location>
        <begin position="24"/>
        <end position="46"/>
    </location>
</feature>
<name>A0A561P3W7_9BACT</name>
<keyword evidence="4" id="KW-1133">Transmembrane helix</keyword>
<dbReference type="Proteomes" id="UP000320811">
    <property type="component" value="Unassembled WGS sequence"/>
</dbReference>
<feature type="active site" evidence="3">
    <location>
        <position position="56"/>
    </location>
</feature>
<evidence type="ECO:0000256" key="3">
    <source>
        <dbReference type="PIRSR" id="PIRSR600223-1"/>
    </source>
</evidence>
<dbReference type="RefSeq" id="WP_145674575.1">
    <property type="nucleotide sequence ID" value="NZ_VIWO01000013.1"/>
</dbReference>
<keyword evidence="4" id="KW-0472">Membrane</keyword>
<feature type="domain" description="Peptidase S26" evidence="5">
    <location>
        <begin position="30"/>
        <end position="142"/>
    </location>
</feature>
<proteinExistence type="inferred from homology"/>
<sequence>MSTRNAISQKKQHIDQMKPGSKSVFIKAGYVLLASVVTLFLLRFFFIDVYRVPSESMMNKLMTDDYILINKTAYSSYFARFITASPQQGDIFVFTINKDIPGFFVKRCIGLPGAVVAVNDGEVSVNGKPLPEPLSVRHYYKIWFNDYQQVKTAIEEMEVDKFKNGFRHFPRYVLLALDNFQKNKMNRGVDSIKIWNRKNDPDSGKINLPELSENILDMSSLKIPFKGMTIHFNQPQDTVYRNTIRTYEDSSFRLEGNVAFIAGKQVSVYTFRKDYFFMMGDNRDIAIDSRHYGLIPKDNLVGKFIQQF</sequence>